<dbReference type="EMBL" id="UIGY01000003">
    <property type="protein sequence ID" value="SUZ07922.1"/>
    <property type="molecule type" value="Genomic_DNA"/>
</dbReference>
<evidence type="ECO:0000313" key="1">
    <source>
        <dbReference type="EMBL" id="EPQ67319.1"/>
    </source>
</evidence>
<dbReference type="HOGENOM" id="CLU_158092_0_0_1"/>
<name>A0A061HN78_BLUGR</name>
<reference evidence="1" key="2">
    <citation type="submission" date="2013-01" db="EMBL/GenBank/DDBJ databases">
        <title>The wheat powdery mildew genome reveals unique evolution of an obligate biotroph.</title>
        <authorList>
            <person name="Oberhaensli S."/>
            <person name="Wicker T."/>
            <person name="Keller B."/>
        </authorList>
    </citation>
    <scope>NUCLEOTIDE SEQUENCE</scope>
    <source>
        <strain evidence="1">96224</strain>
    </source>
</reference>
<sequence length="96" mass="10922">MTPLHRQKFRSYALAFGVALTAVFGTWSGASLKVQRQAQKKAEKQLQVTPSEAIEMLEQRRNSLLAQQDKIERKIQEIGNRAAKPTRVDSMPKRDI</sequence>
<dbReference type="EMBL" id="KE373658">
    <property type="protein sequence ID" value="EPQ67319.1"/>
    <property type="molecule type" value="Genomic_DNA"/>
</dbReference>
<reference evidence="2" key="3">
    <citation type="submission" date="2018-07" db="EMBL/GenBank/DDBJ databases">
        <authorList>
            <person name="Quirk P.G."/>
            <person name="Krulwich T.A."/>
        </authorList>
    </citation>
    <scope>NUCLEOTIDE SEQUENCE</scope>
    <source>
        <strain evidence="2">96224</strain>
    </source>
</reference>
<dbReference type="OrthoDB" id="5428081at2759"/>
<organism evidence="2">
    <name type="scientific">Blumeria graminis f. sp. tritici 96224</name>
    <dbReference type="NCBI Taxonomy" id="1268274"/>
    <lineage>
        <taxon>Eukaryota</taxon>
        <taxon>Fungi</taxon>
        <taxon>Dikarya</taxon>
        <taxon>Ascomycota</taxon>
        <taxon>Pezizomycotina</taxon>
        <taxon>Leotiomycetes</taxon>
        <taxon>Erysiphales</taxon>
        <taxon>Erysiphaceae</taxon>
        <taxon>Blumeria</taxon>
    </lineage>
</organism>
<dbReference type="AlphaFoldDB" id="A0A061HN78"/>
<evidence type="ECO:0000313" key="2">
    <source>
        <dbReference type="EMBL" id="SUZ07922.1"/>
    </source>
</evidence>
<dbReference type="Proteomes" id="UP000053110">
    <property type="component" value="Unassembled WGS sequence"/>
</dbReference>
<accession>A0A061HN78</accession>
<gene>
    <name evidence="1" type="ORF">BGT96224_2851</name>
    <name evidence="2" type="ORF">BGT96224V2_LOCUS1077</name>
</gene>
<evidence type="ECO:0000313" key="3">
    <source>
        <dbReference type="Proteomes" id="UP000053110"/>
    </source>
</evidence>
<proteinExistence type="predicted"/>
<reference evidence="3" key="1">
    <citation type="journal article" date="2013" name="Nat. Genet.">
        <title>The wheat powdery mildew genome shows the unique evolution of an obligate biotroph.</title>
        <authorList>
            <person name="Wicker T."/>
            <person name="Oberhaensli S."/>
            <person name="Parlange F."/>
            <person name="Buchmann J.P."/>
            <person name="Shatalina M."/>
            <person name="Roffler S."/>
            <person name="Ben-David R."/>
            <person name="Dolezel J."/>
            <person name="Simkova H."/>
            <person name="Schulze-Lefert P."/>
            <person name="Spanu P.D."/>
            <person name="Bruggmann R."/>
            <person name="Amselem J."/>
            <person name="Quesneville H."/>
            <person name="Ver Loren van Themaat E."/>
            <person name="Paape T."/>
            <person name="Shimizu K.K."/>
            <person name="Keller B."/>
        </authorList>
    </citation>
    <scope>NUCLEOTIDE SEQUENCE [LARGE SCALE GENOMIC DNA]</scope>
    <source>
        <strain evidence="3">96224</strain>
    </source>
</reference>
<protein>
    <submittedName>
        <fullName evidence="2">Bgt-2851</fullName>
    </submittedName>
</protein>